<reference evidence="2" key="1">
    <citation type="submission" date="2020-09" db="EMBL/GenBank/DDBJ databases">
        <authorList>
            <person name="Kim M.K."/>
        </authorList>
    </citation>
    <scope>NUCLEOTIDE SEQUENCE</scope>
    <source>
        <strain evidence="2">BT702</strain>
    </source>
</reference>
<dbReference type="GO" id="GO:0003677">
    <property type="term" value="F:DNA binding"/>
    <property type="evidence" value="ECO:0007669"/>
    <property type="project" value="InterPro"/>
</dbReference>
<dbReference type="EMBL" id="JACWZY010000004">
    <property type="protein sequence ID" value="MBD2700417.1"/>
    <property type="molecule type" value="Genomic_DNA"/>
</dbReference>
<gene>
    <name evidence="2" type="ORF">IC229_07215</name>
</gene>
<dbReference type="AlphaFoldDB" id="A0A926XUF5"/>
<accession>A0A926XUF5</accession>
<sequence>MTFYFEQPAKPSAELLTFPPIRLGRALFPIADLIYIEAQVSYSQFYWLDDQSFQLGRSLKYHHDKLPSFWFIRIHRNYVVNRRFVERLESRDDGYWAHLSTDLTLPIARRRWHDVCEQMMGEGPVSTRALRAIFYAPQK</sequence>
<dbReference type="RefSeq" id="WP_190886273.1">
    <property type="nucleotide sequence ID" value="NZ_JACWZY010000004.1"/>
</dbReference>
<dbReference type="InterPro" id="IPR007492">
    <property type="entry name" value="LytTR_DNA-bd_dom"/>
</dbReference>
<evidence type="ECO:0000313" key="2">
    <source>
        <dbReference type="EMBL" id="MBD2700417.1"/>
    </source>
</evidence>
<dbReference type="Proteomes" id="UP000598820">
    <property type="component" value="Unassembled WGS sequence"/>
</dbReference>
<dbReference type="Gene3D" id="2.40.50.1020">
    <property type="entry name" value="LytTr DNA-binding domain"/>
    <property type="match status" value="1"/>
</dbReference>
<comment type="caution">
    <text evidence="2">The sequence shown here is derived from an EMBL/GenBank/DDBJ whole genome shotgun (WGS) entry which is preliminary data.</text>
</comment>
<dbReference type="GO" id="GO:0000156">
    <property type="term" value="F:phosphorelay response regulator activity"/>
    <property type="evidence" value="ECO:0007669"/>
    <property type="project" value="InterPro"/>
</dbReference>
<dbReference type="PROSITE" id="PS50930">
    <property type="entry name" value="HTH_LYTTR"/>
    <property type="match status" value="1"/>
</dbReference>
<evidence type="ECO:0000313" key="3">
    <source>
        <dbReference type="Proteomes" id="UP000598820"/>
    </source>
</evidence>
<protein>
    <submittedName>
        <fullName evidence="2">LytTR family transcriptional regulator</fullName>
    </submittedName>
</protein>
<dbReference type="PANTHER" id="PTHR37299:SF1">
    <property type="entry name" value="STAGE 0 SPORULATION PROTEIN A HOMOLOG"/>
    <property type="match status" value="1"/>
</dbReference>
<dbReference type="SMART" id="SM00850">
    <property type="entry name" value="LytTR"/>
    <property type="match status" value="1"/>
</dbReference>
<name>A0A926XUF5_9BACT</name>
<proteinExistence type="predicted"/>
<evidence type="ECO:0000259" key="1">
    <source>
        <dbReference type="PROSITE" id="PS50930"/>
    </source>
</evidence>
<dbReference type="Pfam" id="PF04397">
    <property type="entry name" value="LytTR"/>
    <property type="match status" value="1"/>
</dbReference>
<feature type="domain" description="HTH LytTR-type" evidence="1">
    <location>
        <begin position="27"/>
        <end position="121"/>
    </location>
</feature>
<dbReference type="InterPro" id="IPR046947">
    <property type="entry name" value="LytR-like"/>
</dbReference>
<organism evidence="2 3">
    <name type="scientific">Spirosoma profusum</name>
    <dbReference type="NCBI Taxonomy" id="2771354"/>
    <lineage>
        <taxon>Bacteria</taxon>
        <taxon>Pseudomonadati</taxon>
        <taxon>Bacteroidota</taxon>
        <taxon>Cytophagia</taxon>
        <taxon>Cytophagales</taxon>
        <taxon>Cytophagaceae</taxon>
        <taxon>Spirosoma</taxon>
    </lineage>
</organism>
<dbReference type="PANTHER" id="PTHR37299">
    <property type="entry name" value="TRANSCRIPTIONAL REGULATOR-RELATED"/>
    <property type="match status" value="1"/>
</dbReference>
<keyword evidence="3" id="KW-1185">Reference proteome</keyword>